<name>A0ABW3HYQ2_9FLAO</name>
<keyword evidence="3" id="KW-1185">Reference proteome</keyword>
<evidence type="ECO:0000313" key="3">
    <source>
        <dbReference type="Proteomes" id="UP001596997"/>
    </source>
</evidence>
<evidence type="ECO:0000313" key="2">
    <source>
        <dbReference type="EMBL" id="MFD0962700.1"/>
    </source>
</evidence>
<feature type="chain" id="PRO_5047541109" description="Lipoprotein" evidence="1">
    <location>
        <begin position="24"/>
        <end position="126"/>
    </location>
</feature>
<dbReference type="RefSeq" id="WP_377712635.1">
    <property type="nucleotide sequence ID" value="NZ_JBHTJM010000002.1"/>
</dbReference>
<dbReference type="PROSITE" id="PS51257">
    <property type="entry name" value="PROKAR_LIPOPROTEIN"/>
    <property type="match status" value="1"/>
</dbReference>
<sequence>MSLKSKMFVLLFCTAFISCSLSAQQKSRLSQKACKFVKKRIDLVEKFYNLEEGYSIELMTASKFLGELTNLKSKYVYSCLTEEPESNKDVIIWKKWFEKNKHLLYWDKFSKTVKIRLENFNTIVTN</sequence>
<proteinExistence type="predicted"/>
<accession>A0ABW3HYQ2</accession>
<evidence type="ECO:0008006" key="4">
    <source>
        <dbReference type="Google" id="ProtNLM"/>
    </source>
</evidence>
<dbReference type="EMBL" id="JBHTJM010000002">
    <property type="protein sequence ID" value="MFD0962700.1"/>
    <property type="molecule type" value="Genomic_DNA"/>
</dbReference>
<organism evidence="2 3">
    <name type="scientific">Pseudofulvibacter geojedonensis</name>
    <dbReference type="NCBI Taxonomy" id="1123758"/>
    <lineage>
        <taxon>Bacteria</taxon>
        <taxon>Pseudomonadati</taxon>
        <taxon>Bacteroidota</taxon>
        <taxon>Flavobacteriia</taxon>
        <taxon>Flavobacteriales</taxon>
        <taxon>Flavobacteriaceae</taxon>
        <taxon>Pseudofulvibacter</taxon>
    </lineage>
</organism>
<protein>
    <recommendedName>
        <fullName evidence="4">Lipoprotein</fullName>
    </recommendedName>
</protein>
<gene>
    <name evidence="2" type="ORF">ACFQ1O_01630</name>
</gene>
<keyword evidence="1" id="KW-0732">Signal</keyword>
<dbReference type="Proteomes" id="UP001596997">
    <property type="component" value="Unassembled WGS sequence"/>
</dbReference>
<reference evidence="3" key="1">
    <citation type="journal article" date="2019" name="Int. J. Syst. Evol. Microbiol.">
        <title>The Global Catalogue of Microorganisms (GCM) 10K type strain sequencing project: providing services to taxonomists for standard genome sequencing and annotation.</title>
        <authorList>
            <consortium name="The Broad Institute Genomics Platform"/>
            <consortium name="The Broad Institute Genome Sequencing Center for Infectious Disease"/>
            <person name="Wu L."/>
            <person name="Ma J."/>
        </authorList>
    </citation>
    <scope>NUCLEOTIDE SEQUENCE [LARGE SCALE GENOMIC DNA]</scope>
    <source>
        <strain evidence="3">CCUG 62114</strain>
    </source>
</reference>
<feature type="signal peptide" evidence="1">
    <location>
        <begin position="1"/>
        <end position="23"/>
    </location>
</feature>
<evidence type="ECO:0000256" key="1">
    <source>
        <dbReference type="SAM" id="SignalP"/>
    </source>
</evidence>
<comment type="caution">
    <text evidence="2">The sequence shown here is derived from an EMBL/GenBank/DDBJ whole genome shotgun (WGS) entry which is preliminary data.</text>
</comment>